<comment type="caution">
    <text evidence="1">The sequence shown here is derived from an EMBL/GenBank/DDBJ whole genome shotgun (WGS) entry which is preliminary data.</text>
</comment>
<dbReference type="AlphaFoldDB" id="A0A814ZPE1"/>
<gene>
    <name evidence="1" type="ORF">ZHD862_LOCUS25170</name>
</gene>
<reference evidence="1" key="1">
    <citation type="submission" date="2021-02" db="EMBL/GenBank/DDBJ databases">
        <authorList>
            <person name="Nowell W R."/>
        </authorList>
    </citation>
    <scope>NUCLEOTIDE SEQUENCE</scope>
</reference>
<accession>A0A814ZPE1</accession>
<organism evidence="1 2">
    <name type="scientific">Rotaria sordida</name>
    <dbReference type="NCBI Taxonomy" id="392033"/>
    <lineage>
        <taxon>Eukaryota</taxon>
        <taxon>Metazoa</taxon>
        <taxon>Spiralia</taxon>
        <taxon>Gnathifera</taxon>
        <taxon>Rotifera</taxon>
        <taxon>Eurotatoria</taxon>
        <taxon>Bdelloidea</taxon>
        <taxon>Philodinida</taxon>
        <taxon>Philodinidae</taxon>
        <taxon>Rotaria</taxon>
    </lineage>
</organism>
<evidence type="ECO:0008006" key="3">
    <source>
        <dbReference type="Google" id="ProtNLM"/>
    </source>
</evidence>
<dbReference type="Proteomes" id="UP000663864">
    <property type="component" value="Unassembled WGS sequence"/>
</dbReference>
<evidence type="ECO:0000313" key="1">
    <source>
        <dbReference type="EMBL" id="CAF1246733.1"/>
    </source>
</evidence>
<evidence type="ECO:0000313" key="2">
    <source>
        <dbReference type="Proteomes" id="UP000663864"/>
    </source>
</evidence>
<name>A0A814ZPE1_9BILA</name>
<proteinExistence type="predicted"/>
<sequence length="233" mass="27908">MLQVKRGQSTSESSEDETKKLKTTYDDKKITNCFENLSNELFYEIFDYFEGYKLYKAFSNLNSRFQALLTCSSLRLKIDLCFHPEAILQYFANSIVVPNKDRIISLSLANSLLYRFYAEFDELEMFLMKVSPQLEVLRVNSCSDVTYLDANRWERIISKHLLHLNKFEFKYEESIDEELVATVYHERLNEFKSLFWIKRQWFFKISIDTDSWDSNVIVYSIHSYRFIEKNHIC</sequence>
<dbReference type="EMBL" id="CAJNOT010001770">
    <property type="protein sequence ID" value="CAF1246733.1"/>
    <property type="molecule type" value="Genomic_DNA"/>
</dbReference>
<protein>
    <recommendedName>
        <fullName evidence="3">F-box domain-containing protein</fullName>
    </recommendedName>
</protein>